<reference evidence="1 2" key="1">
    <citation type="journal article" date="2023" name="Microbiol. Spectr.">
        <title>Symbiosis of Carpenter Bees with Uncharacterized Lactic Acid Bacteria Showing NAD Auxotrophy.</title>
        <authorList>
            <person name="Kawasaki S."/>
            <person name="Ozawa K."/>
            <person name="Mori T."/>
            <person name="Yamamoto A."/>
            <person name="Ito M."/>
            <person name="Ohkuma M."/>
            <person name="Sakamoto M."/>
            <person name="Matsutani M."/>
        </authorList>
    </citation>
    <scope>NUCLEOTIDE SEQUENCE [LARGE SCALE GENOMIC DNA]</scope>
    <source>
        <strain evidence="1 2">XA3</strain>
    </source>
</reference>
<dbReference type="RefSeq" id="WP_317635221.1">
    <property type="nucleotide sequence ID" value="NZ_AP026802.1"/>
</dbReference>
<organism evidence="1 2">
    <name type="scientific">Xylocopilactobacillus apicola</name>
    <dbReference type="NCBI Taxonomy" id="2932184"/>
    <lineage>
        <taxon>Bacteria</taxon>
        <taxon>Bacillati</taxon>
        <taxon>Bacillota</taxon>
        <taxon>Bacilli</taxon>
        <taxon>Lactobacillales</taxon>
        <taxon>Lactobacillaceae</taxon>
        <taxon>Xylocopilactobacillus</taxon>
    </lineage>
</organism>
<evidence type="ECO:0000313" key="1">
    <source>
        <dbReference type="EMBL" id="BDR59428.1"/>
    </source>
</evidence>
<dbReference type="KEGG" id="xap:XA3_18690"/>
<dbReference type="Proteomes" id="UP001321861">
    <property type="component" value="Chromosome"/>
</dbReference>
<sequence length="69" mass="7548">MEAVSIHGGKYASITQSNIPGMLTGKTVSDEIVPDLAQLVECVKEQSSKFQKISEEFNRVDDSISFEGK</sequence>
<accession>A0AAU9D7B7</accession>
<evidence type="ECO:0000313" key="2">
    <source>
        <dbReference type="Proteomes" id="UP001321861"/>
    </source>
</evidence>
<dbReference type="AlphaFoldDB" id="A0AAU9D7B7"/>
<dbReference type="EMBL" id="AP026802">
    <property type="protein sequence ID" value="BDR59428.1"/>
    <property type="molecule type" value="Genomic_DNA"/>
</dbReference>
<keyword evidence="2" id="KW-1185">Reference proteome</keyword>
<gene>
    <name evidence="1" type="ORF">XA3_18690</name>
</gene>
<proteinExistence type="predicted"/>
<protein>
    <submittedName>
        <fullName evidence="1">Uncharacterized protein</fullName>
    </submittedName>
</protein>
<name>A0AAU9D7B7_9LACO</name>